<feature type="domain" description="FYVE-type" evidence="6">
    <location>
        <begin position="334"/>
        <end position="394"/>
    </location>
</feature>
<dbReference type="InterPro" id="IPR017455">
    <property type="entry name" value="Znf_FYVE-rel"/>
</dbReference>
<organism evidence="7 8">
    <name type="scientific">Thraustotheca clavata</name>
    <dbReference type="NCBI Taxonomy" id="74557"/>
    <lineage>
        <taxon>Eukaryota</taxon>
        <taxon>Sar</taxon>
        <taxon>Stramenopiles</taxon>
        <taxon>Oomycota</taxon>
        <taxon>Saprolegniomycetes</taxon>
        <taxon>Saprolegniales</taxon>
        <taxon>Achlyaceae</taxon>
        <taxon>Thraustotheca</taxon>
    </lineage>
</organism>
<evidence type="ECO:0000256" key="5">
    <source>
        <dbReference type="SAM" id="MobiDB-lite"/>
    </source>
</evidence>
<evidence type="ECO:0000259" key="6">
    <source>
        <dbReference type="PROSITE" id="PS50178"/>
    </source>
</evidence>
<dbReference type="STRING" id="74557.A0A1V9ZC96"/>
<proteinExistence type="predicted"/>
<dbReference type="InterPro" id="IPR029016">
    <property type="entry name" value="GAF-like_dom_sf"/>
</dbReference>
<dbReference type="InterPro" id="IPR013083">
    <property type="entry name" value="Znf_RING/FYVE/PHD"/>
</dbReference>
<evidence type="ECO:0000256" key="4">
    <source>
        <dbReference type="PROSITE-ProRule" id="PRU00091"/>
    </source>
</evidence>
<dbReference type="AlphaFoldDB" id="A0A1V9ZC96"/>
<keyword evidence="8" id="KW-1185">Reference proteome</keyword>
<evidence type="ECO:0000256" key="2">
    <source>
        <dbReference type="ARBA" id="ARBA00022771"/>
    </source>
</evidence>
<keyword evidence="1" id="KW-0479">Metal-binding</keyword>
<evidence type="ECO:0000313" key="8">
    <source>
        <dbReference type="Proteomes" id="UP000243217"/>
    </source>
</evidence>
<gene>
    <name evidence="7" type="ORF">THRCLA_07771</name>
</gene>
<accession>A0A1V9ZC96</accession>
<name>A0A1V9ZC96_9STRA</name>
<protein>
    <recommendedName>
        <fullName evidence="6">FYVE-type domain-containing protein</fullName>
    </recommendedName>
</protein>
<dbReference type="PANTHER" id="PTHR43102:SF2">
    <property type="entry name" value="GAF DOMAIN-CONTAINING PROTEIN"/>
    <property type="match status" value="1"/>
</dbReference>
<dbReference type="Gene3D" id="3.30.40.10">
    <property type="entry name" value="Zinc/RING finger domain, C3HC4 (zinc finger)"/>
    <property type="match status" value="1"/>
</dbReference>
<dbReference type="EMBL" id="JNBS01002088">
    <property type="protein sequence ID" value="OQR95547.1"/>
    <property type="molecule type" value="Genomic_DNA"/>
</dbReference>
<keyword evidence="2 4" id="KW-0863">Zinc-finger</keyword>
<comment type="caution">
    <text evidence="7">The sequence shown here is derived from an EMBL/GenBank/DDBJ whole genome shotgun (WGS) entry which is preliminary data.</text>
</comment>
<dbReference type="Pfam" id="PF01590">
    <property type="entry name" value="GAF"/>
    <property type="match status" value="1"/>
</dbReference>
<dbReference type="SUPFAM" id="SSF55781">
    <property type="entry name" value="GAF domain-like"/>
    <property type="match status" value="1"/>
</dbReference>
<reference evidence="7 8" key="1">
    <citation type="journal article" date="2014" name="Genome Biol. Evol.">
        <title>The secreted proteins of Achlya hypogyna and Thraustotheca clavata identify the ancestral oomycete secretome and reveal gene acquisitions by horizontal gene transfer.</title>
        <authorList>
            <person name="Misner I."/>
            <person name="Blouin N."/>
            <person name="Leonard G."/>
            <person name="Richards T.A."/>
            <person name="Lane C.E."/>
        </authorList>
    </citation>
    <scope>NUCLEOTIDE SEQUENCE [LARGE SCALE GENOMIC DNA]</scope>
    <source>
        <strain evidence="7 8">ATCC 34112</strain>
    </source>
</reference>
<dbReference type="InterPro" id="IPR011011">
    <property type="entry name" value="Znf_FYVE_PHD"/>
</dbReference>
<evidence type="ECO:0000313" key="7">
    <source>
        <dbReference type="EMBL" id="OQR95547.1"/>
    </source>
</evidence>
<sequence length="708" mass="79876">MSRRDDSGHLLGWARSLWKTKAPARPSKAPATRVPEKMPHSTPAPRPIQTTVNMVDRCVWPWGFMDNVETTSRLKLVERGQSALQILYRECKVRGGKTIEQLQNVIDPDESVVHVNGATGVVAKYNKRIQLYTVSAAIEFPAKLHEVLDFVVGNNGEMLLYRVFSEDLQRIELQRLAYSDGYLRTTAATDTIEQYPMTCAVRKAWFKEKNTRQSMSKELFFLDHMEALTTTSFGRVCKSVDNGSHLTMHTTTTMVPRYTHCLFGFYIESISKSLVRLSFYGEHCVPPSEYVSAQDTRLRLKSIAGSLTAVRQTLLRKKIGQQPLHIDPKHVKQEKDCHVCQVCSKPFHFFRRPLICSVCLGPTCNECTNMEDVEAPNGLEFRVPICCHCFDAVQRESTRARPTDLSAYIDEDEWSESSWGDSTVLDGKKRNRFDLQKNCCDCNGADALKACGVCSQFFCHKCLTTEEVTTRRASISAFDLLICHGCKDHREPKYKPIVLEEEDEEFDDASTSFLTHNEASPTSACHDQMGLVLEYDIASNIQCTAIDALRGNACLDLASNKYHDALCEQALTELECSNAYVCLIYKESFMLKGVAGDNFVPTMIPSQCVFNVATIKSFTEPLIVPDALVDDRFKHSPRVQGKERIRFYMGFPAVTVEGILLGTVAIADSSPRLRVHQEHIQTIQRFAHAVVDLIEYRHRLSQSNAITS</sequence>
<evidence type="ECO:0000256" key="3">
    <source>
        <dbReference type="ARBA" id="ARBA00022833"/>
    </source>
</evidence>
<evidence type="ECO:0000256" key="1">
    <source>
        <dbReference type="ARBA" id="ARBA00022723"/>
    </source>
</evidence>
<dbReference type="OrthoDB" id="303614at2759"/>
<dbReference type="PANTHER" id="PTHR43102">
    <property type="entry name" value="SLR1143 PROTEIN"/>
    <property type="match status" value="1"/>
</dbReference>
<dbReference type="Gene3D" id="3.30.450.40">
    <property type="match status" value="1"/>
</dbReference>
<dbReference type="Proteomes" id="UP000243217">
    <property type="component" value="Unassembled WGS sequence"/>
</dbReference>
<keyword evidence="3" id="KW-0862">Zinc</keyword>
<dbReference type="InterPro" id="IPR003018">
    <property type="entry name" value="GAF"/>
</dbReference>
<feature type="region of interest" description="Disordered" evidence="5">
    <location>
        <begin position="21"/>
        <end position="48"/>
    </location>
</feature>
<dbReference type="GO" id="GO:0008270">
    <property type="term" value="F:zinc ion binding"/>
    <property type="evidence" value="ECO:0007669"/>
    <property type="project" value="UniProtKB-KW"/>
</dbReference>
<dbReference type="SUPFAM" id="SSF57903">
    <property type="entry name" value="FYVE/PHD zinc finger"/>
    <property type="match status" value="1"/>
</dbReference>
<dbReference type="PROSITE" id="PS50178">
    <property type="entry name" value="ZF_FYVE"/>
    <property type="match status" value="1"/>
</dbReference>